<evidence type="ECO:0000313" key="1">
    <source>
        <dbReference type="EMBL" id="KAK3316575.1"/>
    </source>
</evidence>
<evidence type="ECO:0000313" key="2">
    <source>
        <dbReference type="Proteomes" id="UP001283341"/>
    </source>
</evidence>
<sequence length="206" mass="22911">MTKEEEMERKKGRERGLTWILKSLLPGKIFRKYCSSLSACRRYVLTLSCTSGAILSLGLMSDGSRTQAHGQGPLLSWATPAPPSRLEPHSCLHLCISDQVSRREVQANFRQRAGSNCLGKKAVPPISRPPSTTSLVLTGQQQSIVGSRQVHHWTCLAPCCRLSDASRMNSRRGDRLLIRIWRLEGRGSDINRGRIHRCITSSSCSI</sequence>
<dbReference type="Proteomes" id="UP001283341">
    <property type="component" value="Unassembled WGS sequence"/>
</dbReference>
<accession>A0AAE0I161</accession>
<keyword evidence="2" id="KW-1185">Reference proteome</keyword>
<comment type="caution">
    <text evidence="1">The sequence shown here is derived from an EMBL/GenBank/DDBJ whole genome shotgun (WGS) entry which is preliminary data.</text>
</comment>
<dbReference type="EMBL" id="JAUEDM010000005">
    <property type="protein sequence ID" value="KAK3316575.1"/>
    <property type="molecule type" value="Genomic_DNA"/>
</dbReference>
<reference evidence="1" key="1">
    <citation type="journal article" date="2023" name="Mol. Phylogenet. Evol.">
        <title>Genome-scale phylogeny and comparative genomics of the fungal order Sordariales.</title>
        <authorList>
            <person name="Hensen N."/>
            <person name="Bonometti L."/>
            <person name="Westerberg I."/>
            <person name="Brannstrom I.O."/>
            <person name="Guillou S."/>
            <person name="Cros-Aarteil S."/>
            <person name="Calhoun S."/>
            <person name="Haridas S."/>
            <person name="Kuo A."/>
            <person name="Mondo S."/>
            <person name="Pangilinan J."/>
            <person name="Riley R."/>
            <person name="LaButti K."/>
            <person name="Andreopoulos B."/>
            <person name="Lipzen A."/>
            <person name="Chen C."/>
            <person name="Yan M."/>
            <person name="Daum C."/>
            <person name="Ng V."/>
            <person name="Clum A."/>
            <person name="Steindorff A."/>
            <person name="Ohm R.A."/>
            <person name="Martin F."/>
            <person name="Silar P."/>
            <person name="Natvig D.O."/>
            <person name="Lalanne C."/>
            <person name="Gautier V."/>
            <person name="Ament-Velasquez S.L."/>
            <person name="Kruys A."/>
            <person name="Hutchinson M.I."/>
            <person name="Powell A.J."/>
            <person name="Barry K."/>
            <person name="Miller A.N."/>
            <person name="Grigoriev I.V."/>
            <person name="Debuchy R."/>
            <person name="Gladieux P."/>
            <person name="Hiltunen Thoren M."/>
            <person name="Johannesson H."/>
        </authorList>
    </citation>
    <scope>NUCLEOTIDE SEQUENCE</scope>
    <source>
        <strain evidence="1">CBS 118394</strain>
    </source>
</reference>
<proteinExistence type="predicted"/>
<gene>
    <name evidence="1" type="ORF">B0H66DRAFT_298726</name>
</gene>
<organism evidence="1 2">
    <name type="scientific">Apodospora peruviana</name>
    <dbReference type="NCBI Taxonomy" id="516989"/>
    <lineage>
        <taxon>Eukaryota</taxon>
        <taxon>Fungi</taxon>
        <taxon>Dikarya</taxon>
        <taxon>Ascomycota</taxon>
        <taxon>Pezizomycotina</taxon>
        <taxon>Sordariomycetes</taxon>
        <taxon>Sordariomycetidae</taxon>
        <taxon>Sordariales</taxon>
        <taxon>Lasiosphaeriaceae</taxon>
        <taxon>Apodospora</taxon>
    </lineage>
</organism>
<reference evidence="1" key="2">
    <citation type="submission" date="2023-06" db="EMBL/GenBank/DDBJ databases">
        <authorList>
            <consortium name="Lawrence Berkeley National Laboratory"/>
            <person name="Haridas S."/>
            <person name="Hensen N."/>
            <person name="Bonometti L."/>
            <person name="Westerberg I."/>
            <person name="Brannstrom I.O."/>
            <person name="Guillou S."/>
            <person name="Cros-Aarteil S."/>
            <person name="Calhoun S."/>
            <person name="Kuo A."/>
            <person name="Mondo S."/>
            <person name="Pangilinan J."/>
            <person name="Riley R."/>
            <person name="Labutti K."/>
            <person name="Andreopoulos B."/>
            <person name="Lipzen A."/>
            <person name="Chen C."/>
            <person name="Yanf M."/>
            <person name="Daum C."/>
            <person name="Ng V."/>
            <person name="Clum A."/>
            <person name="Steindorff A."/>
            <person name="Ohm R."/>
            <person name="Martin F."/>
            <person name="Silar P."/>
            <person name="Natvig D."/>
            <person name="Lalanne C."/>
            <person name="Gautier V."/>
            <person name="Ament-Velasquez S.L."/>
            <person name="Kruys A."/>
            <person name="Hutchinson M.I."/>
            <person name="Powell A.J."/>
            <person name="Barry K."/>
            <person name="Miller A.N."/>
            <person name="Grigoriev I.V."/>
            <person name="Debuchy R."/>
            <person name="Gladieux P."/>
            <person name="Thoren M.H."/>
            <person name="Johannesson H."/>
        </authorList>
    </citation>
    <scope>NUCLEOTIDE SEQUENCE</scope>
    <source>
        <strain evidence="1">CBS 118394</strain>
    </source>
</reference>
<name>A0AAE0I161_9PEZI</name>
<protein>
    <submittedName>
        <fullName evidence="1">Uncharacterized protein</fullName>
    </submittedName>
</protein>
<dbReference type="AlphaFoldDB" id="A0AAE0I161"/>